<evidence type="ECO:0000313" key="3">
    <source>
        <dbReference type="EMBL" id="RAO68090.1"/>
    </source>
</evidence>
<gene>
    <name evidence="3" type="ORF">BHQ10_004102</name>
</gene>
<dbReference type="EMBL" id="MIKG01000007">
    <property type="protein sequence ID" value="RAO68090.1"/>
    <property type="molecule type" value="Genomic_DNA"/>
</dbReference>
<dbReference type="InterPro" id="IPR046347">
    <property type="entry name" value="bZIP_sf"/>
</dbReference>
<dbReference type="GeneID" id="63793318"/>
<organism evidence="3 4">
    <name type="scientific">Talaromyces amestolkiae</name>
    <dbReference type="NCBI Taxonomy" id="1196081"/>
    <lineage>
        <taxon>Eukaryota</taxon>
        <taxon>Fungi</taxon>
        <taxon>Dikarya</taxon>
        <taxon>Ascomycota</taxon>
        <taxon>Pezizomycotina</taxon>
        <taxon>Eurotiomycetes</taxon>
        <taxon>Eurotiomycetidae</taxon>
        <taxon>Eurotiales</taxon>
        <taxon>Trichocomaceae</taxon>
        <taxon>Talaromyces</taxon>
        <taxon>Talaromyces sect. Talaromyces</taxon>
    </lineage>
</organism>
<dbReference type="GO" id="GO:0003700">
    <property type="term" value="F:DNA-binding transcription factor activity"/>
    <property type="evidence" value="ECO:0007669"/>
    <property type="project" value="InterPro"/>
</dbReference>
<sequence length="308" mass="34313">MMSGVQPTASAPQPPSETSSKTTGLSHQCTKPASPEKKERRRKQVLQAQRAYRARNEANITALKQRVAHLESALERMGKAVVDLSDILAEKRVLTSHPNIADRLRDTLKTCLDSAKYGKERHEDFGHSQPNDTSLRVQRPVDKQSSPKYDPKESPLPINSTRRSAQPHNRFLPFELDGAASPERFSEIPFFKLGGTGTHYRGALVSNQNKSGLEEQHFPVVHSALSAFPPEAQEELDGEWFDLWDLVGYLRAETITLSLEPPNEETTHRTVNVVDFTAALVEKGICLGYSPGFKRSDVETAITLSSWT</sequence>
<comment type="caution">
    <text evidence="3">The sequence shown here is derived from an EMBL/GenBank/DDBJ whole genome shotgun (WGS) entry which is preliminary data.</text>
</comment>
<dbReference type="PANTHER" id="PTHR40618:SF1">
    <property type="entry name" value="B-ZIP TRANSCRIPTION FACTOR (EUROFUNG)"/>
    <property type="match status" value="1"/>
</dbReference>
<protein>
    <recommendedName>
        <fullName evidence="5">BZIP domain-containing protein</fullName>
    </recommendedName>
</protein>
<reference evidence="3 4" key="1">
    <citation type="journal article" date="2017" name="Biotechnol. Biofuels">
        <title>Differential beta-glucosidase expression as a function of carbon source availability in Talaromyces amestolkiae: a genomic and proteomic approach.</title>
        <authorList>
            <person name="de Eugenio L.I."/>
            <person name="Mendez-Liter J.A."/>
            <person name="Nieto-Dominguez M."/>
            <person name="Alonso L."/>
            <person name="Gil-Munoz J."/>
            <person name="Barriuso J."/>
            <person name="Prieto A."/>
            <person name="Martinez M.J."/>
        </authorList>
    </citation>
    <scope>NUCLEOTIDE SEQUENCE [LARGE SCALE GENOMIC DNA]</scope>
    <source>
        <strain evidence="3 4">CIB</strain>
    </source>
</reference>
<keyword evidence="4" id="KW-1185">Reference proteome</keyword>
<evidence type="ECO:0000313" key="4">
    <source>
        <dbReference type="Proteomes" id="UP000249363"/>
    </source>
</evidence>
<evidence type="ECO:0000256" key="1">
    <source>
        <dbReference type="SAM" id="Coils"/>
    </source>
</evidence>
<evidence type="ECO:0000256" key="2">
    <source>
        <dbReference type="SAM" id="MobiDB-lite"/>
    </source>
</evidence>
<dbReference type="CDD" id="cd14688">
    <property type="entry name" value="bZIP_YAP"/>
    <property type="match status" value="1"/>
</dbReference>
<dbReference type="RefSeq" id="XP_040732606.1">
    <property type="nucleotide sequence ID" value="XM_040876433.1"/>
</dbReference>
<feature type="region of interest" description="Disordered" evidence="2">
    <location>
        <begin position="1"/>
        <end position="48"/>
    </location>
</feature>
<name>A0A364KX18_TALAM</name>
<feature type="coiled-coil region" evidence="1">
    <location>
        <begin position="53"/>
        <end position="80"/>
    </location>
</feature>
<dbReference type="Proteomes" id="UP000249363">
    <property type="component" value="Unassembled WGS sequence"/>
</dbReference>
<accession>A0A364KX18</accession>
<feature type="compositionally biased region" description="Polar residues" evidence="2">
    <location>
        <begin position="1"/>
        <end position="31"/>
    </location>
</feature>
<feature type="region of interest" description="Disordered" evidence="2">
    <location>
        <begin position="120"/>
        <end position="164"/>
    </location>
</feature>
<dbReference type="STRING" id="1196081.A0A364KX18"/>
<evidence type="ECO:0008006" key="5">
    <source>
        <dbReference type="Google" id="ProtNLM"/>
    </source>
</evidence>
<dbReference type="PANTHER" id="PTHR40618">
    <property type="entry name" value="B-ZIP TRANSCRIPTION FACTOR (EUROFUNG)-RELATED"/>
    <property type="match status" value="1"/>
</dbReference>
<keyword evidence="1" id="KW-0175">Coiled coil</keyword>
<dbReference type="OrthoDB" id="3555317at2759"/>
<dbReference type="Gene3D" id="1.20.5.170">
    <property type="match status" value="1"/>
</dbReference>
<proteinExistence type="predicted"/>
<dbReference type="AlphaFoldDB" id="A0A364KX18"/>
<dbReference type="SUPFAM" id="SSF57959">
    <property type="entry name" value="Leucine zipper domain"/>
    <property type="match status" value="1"/>
</dbReference>